<dbReference type="AlphaFoldDB" id="A0A7X1BW77"/>
<dbReference type="Gene3D" id="3.40.50.300">
    <property type="entry name" value="P-loop containing nucleotide triphosphate hydrolases"/>
    <property type="match status" value="1"/>
</dbReference>
<gene>
    <name evidence="1" type="ORF">HB759_16350</name>
</gene>
<reference evidence="1 2" key="1">
    <citation type="submission" date="2020-03" db="EMBL/GenBank/DDBJ databases">
        <title>Soil Listeria distribution.</title>
        <authorList>
            <person name="Liao J."/>
            <person name="Wiedmann M."/>
        </authorList>
    </citation>
    <scope>NUCLEOTIDE SEQUENCE [LARGE SCALE GENOMIC DNA]</scope>
    <source>
        <strain evidence="1 2">FSL L7-1833</strain>
    </source>
</reference>
<dbReference type="RefSeq" id="WP_185375216.1">
    <property type="nucleotide sequence ID" value="NZ_JAAROL010000011.1"/>
</dbReference>
<protein>
    <submittedName>
        <fullName evidence="1">ParA family protein</fullName>
    </submittedName>
</protein>
<evidence type="ECO:0000313" key="1">
    <source>
        <dbReference type="EMBL" id="MBC1333517.1"/>
    </source>
</evidence>
<evidence type="ECO:0000313" key="2">
    <source>
        <dbReference type="Proteomes" id="UP000532866"/>
    </source>
</evidence>
<comment type="caution">
    <text evidence="1">The sequence shown here is derived from an EMBL/GenBank/DDBJ whole genome shotgun (WGS) entry which is preliminary data.</text>
</comment>
<dbReference type="InterPro" id="IPR027417">
    <property type="entry name" value="P-loop_NTPase"/>
</dbReference>
<accession>A0A7X1BW77</accession>
<organism evidence="1 2">
    <name type="scientific">Listeria booriae</name>
    <dbReference type="NCBI Taxonomy" id="1552123"/>
    <lineage>
        <taxon>Bacteria</taxon>
        <taxon>Bacillati</taxon>
        <taxon>Bacillota</taxon>
        <taxon>Bacilli</taxon>
        <taxon>Bacillales</taxon>
        <taxon>Listeriaceae</taxon>
        <taxon>Listeria</taxon>
    </lineage>
</organism>
<name>A0A7X1BW77_9LIST</name>
<sequence>MTKIISIVDIKGGTGKSITSLALQKKLLQDGFTVELLNEGVLEMVSPAVESNTDYVIIDASPGFAFSEKLNEWVQASDMLITPVAESTFVLKALNSTINKMSELNDKSRNAIVYTGNRNSELFQEIKGEVQQKIEGTNIMEVDIFAPVLLDESWSNQEIQQHIASYIVKEMDQELSILLQNL</sequence>
<dbReference type="SUPFAM" id="SSF52540">
    <property type="entry name" value="P-loop containing nucleoside triphosphate hydrolases"/>
    <property type="match status" value="1"/>
</dbReference>
<dbReference type="Proteomes" id="UP000532866">
    <property type="component" value="Unassembled WGS sequence"/>
</dbReference>
<dbReference type="CDD" id="cd02042">
    <property type="entry name" value="ParAB_family"/>
    <property type="match status" value="1"/>
</dbReference>
<dbReference type="EMBL" id="JAAROL010000011">
    <property type="protein sequence ID" value="MBC1333517.1"/>
    <property type="molecule type" value="Genomic_DNA"/>
</dbReference>
<proteinExistence type="predicted"/>